<evidence type="ECO:0000256" key="2">
    <source>
        <dbReference type="ARBA" id="ARBA00022598"/>
    </source>
</evidence>
<dbReference type="PANTHER" id="PTHR43326">
    <property type="entry name" value="METHIONYL-TRNA SYNTHETASE"/>
    <property type="match status" value="1"/>
</dbReference>
<dbReference type="InterPro" id="IPR015413">
    <property type="entry name" value="Methionyl/Leucyl_tRNA_Synth"/>
</dbReference>
<dbReference type="HOGENOM" id="CLU_009710_9_4_3"/>
<keyword evidence="3 8" id="KW-0547">Nucleotide-binding</keyword>
<comment type="function">
    <text evidence="1 8">Is required not only for elongation of protein synthesis but also for the initiation of all mRNA translation through initiator tRNA(fMet) aminoacylation.</text>
</comment>
<evidence type="ECO:0000256" key="7">
    <source>
        <dbReference type="ARBA" id="ARBA00047364"/>
    </source>
</evidence>
<sequence length="516" mass="58867">MTKGFALTTPLYYVNALPHIGSAYPTMAADAVARYYRLRGVPVRFVTGTDEHGLKIERRALERGLSPKAHSDEIASGFEQLWQLLSIHYDRFIRTTDPRHKPIVREFFERCWQAGDIYKGRYSGLYCVDCEEFKRPDDLYTDEKTGQSFCKIHSKPVREQDEENYIFALSRYQERLERYYDEHPYFIQPDFRSHEVRNFVAQGLEDFSISRANVEWGLPLPVDPSQTIYVWFDALIGYITALLEPDDEPTLENALARWWPIDLHIVGKDILRFHAIYWPAMLMSAELPLPGCIFGHGFLTRDGKKMGKAAGNVIDPDALARQYGTDAVRYYFLKEIEFGRDNDFSEERFRAILNADLANDLGNLLNRTVNMVARYCGGVVPSVVIEPSDPLREQAAGLPALCAEHWESLRFSEAAAAVLYLVRSGNKYLDTQAPWALFKKGEQAQVEQVLYAVLESVRIAAVLLSPLIPALAAEIYRQLGFADRVWENLTWEAAQWGGLPPDQPLRPGAPLFARLD</sequence>
<keyword evidence="6 8" id="KW-0030">Aminoacyl-tRNA synthetase</keyword>
<dbReference type="CDD" id="cd00814">
    <property type="entry name" value="MetRS_core"/>
    <property type="match status" value="1"/>
</dbReference>
<dbReference type="Gene3D" id="3.40.50.620">
    <property type="entry name" value="HUPs"/>
    <property type="match status" value="1"/>
</dbReference>
<name>U5QEX3_GLOK1</name>
<protein>
    <recommendedName>
        <fullName evidence="8">Methionine--tRNA ligase</fullName>
        <ecNumber evidence="8">6.1.1.10</ecNumber>
    </recommendedName>
    <alternativeName>
        <fullName evidence="8">Methionyl-tRNA synthetase</fullName>
        <shortName evidence="8">MetRS</shortName>
    </alternativeName>
</protein>
<keyword evidence="12" id="KW-1185">Reference proteome</keyword>
<evidence type="ECO:0000256" key="4">
    <source>
        <dbReference type="ARBA" id="ARBA00022840"/>
    </source>
</evidence>
<keyword evidence="8" id="KW-0963">Cytoplasm</keyword>
<dbReference type="eggNOG" id="COG0143">
    <property type="taxonomic scope" value="Bacteria"/>
</dbReference>
<feature type="binding site" evidence="8">
    <location>
        <position position="150"/>
    </location>
    <ligand>
        <name>Zn(2+)</name>
        <dbReference type="ChEBI" id="CHEBI:29105"/>
    </ligand>
</feature>
<keyword evidence="4 8" id="KW-0067">ATP-binding</keyword>
<feature type="binding site" evidence="8">
    <location>
        <position position="127"/>
    </location>
    <ligand>
        <name>Zn(2+)</name>
        <dbReference type="ChEBI" id="CHEBI:29105"/>
    </ligand>
</feature>
<dbReference type="OrthoDB" id="9810191at2"/>
<accession>U5QEX3</accession>
<feature type="domain" description="Methionyl/Leucyl tRNA synthetase" evidence="9">
    <location>
        <begin position="7"/>
        <end position="134"/>
    </location>
</feature>
<feature type="domain" description="Methionyl-tRNA synthetase anticodon-binding" evidence="10">
    <location>
        <begin position="403"/>
        <end position="513"/>
    </location>
</feature>
<dbReference type="FunFam" id="2.170.220.10:FF:000001">
    <property type="entry name" value="methionine--tRNA ligase, mitochondrial"/>
    <property type="match status" value="1"/>
</dbReference>
<dbReference type="Gene3D" id="2.170.220.10">
    <property type="match status" value="1"/>
</dbReference>
<dbReference type="InterPro" id="IPR033911">
    <property type="entry name" value="MetRS_core"/>
</dbReference>
<dbReference type="InterPro" id="IPR014729">
    <property type="entry name" value="Rossmann-like_a/b/a_fold"/>
</dbReference>
<dbReference type="SUPFAM" id="SSF52374">
    <property type="entry name" value="Nucleotidylyl transferase"/>
    <property type="match status" value="1"/>
</dbReference>
<dbReference type="RefSeq" id="WP_023172597.1">
    <property type="nucleotide sequence ID" value="NC_022600.1"/>
</dbReference>
<organism evidence="11 12">
    <name type="scientific">Gloeobacter kilaueensis (strain ATCC BAA-2537 / CCAP 1431/1 / ULC 316 / JS1)</name>
    <dbReference type="NCBI Taxonomy" id="1183438"/>
    <lineage>
        <taxon>Bacteria</taxon>
        <taxon>Bacillati</taxon>
        <taxon>Cyanobacteriota</taxon>
        <taxon>Cyanophyceae</taxon>
        <taxon>Gloeobacterales</taxon>
        <taxon>Gloeobacteraceae</taxon>
        <taxon>Gloeobacter</taxon>
    </lineage>
</organism>
<feature type="domain" description="Methionyl/Leucyl tRNA synthetase" evidence="9">
    <location>
        <begin position="147"/>
        <end position="368"/>
    </location>
</feature>
<comment type="similarity">
    <text evidence="8">Belongs to the class-I aminoacyl-tRNA synthetase family. MetG type 2A subfamily.</text>
</comment>
<dbReference type="CDD" id="cd07957">
    <property type="entry name" value="Anticodon_Ia_Met"/>
    <property type="match status" value="1"/>
</dbReference>
<dbReference type="GO" id="GO:0046872">
    <property type="term" value="F:metal ion binding"/>
    <property type="evidence" value="ECO:0007669"/>
    <property type="project" value="UniProtKB-KW"/>
</dbReference>
<comment type="caution">
    <text evidence="8">Lacks conserved residue(s) required for the propagation of feature annotation.</text>
</comment>
<dbReference type="STRING" id="1183438.GKIL_1261"/>
<feature type="binding site" evidence="8">
    <location>
        <position position="304"/>
    </location>
    <ligand>
        <name>ATP</name>
        <dbReference type="ChEBI" id="CHEBI:30616"/>
    </ligand>
</feature>
<dbReference type="EMBL" id="CP003587">
    <property type="protein sequence ID" value="AGY57507.1"/>
    <property type="molecule type" value="Genomic_DNA"/>
</dbReference>
<evidence type="ECO:0000256" key="5">
    <source>
        <dbReference type="ARBA" id="ARBA00022917"/>
    </source>
</evidence>
<dbReference type="Pfam" id="PF19303">
    <property type="entry name" value="Anticodon_3"/>
    <property type="match status" value="1"/>
</dbReference>
<dbReference type="NCBIfam" id="NF008900">
    <property type="entry name" value="PRK12267.1"/>
    <property type="match status" value="1"/>
</dbReference>
<dbReference type="AlphaFoldDB" id="U5QEX3"/>
<proteinExistence type="inferred from homology"/>
<evidence type="ECO:0000256" key="1">
    <source>
        <dbReference type="ARBA" id="ARBA00003314"/>
    </source>
</evidence>
<evidence type="ECO:0000256" key="8">
    <source>
        <dbReference type="HAMAP-Rule" id="MF_01228"/>
    </source>
</evidence>
<dbReference type="NCBIfam" id="TIGR00398">
    <property type="entry name" value="metG"/>
    <property type="match status" value="1"/>
</dbReference>
<dbReference type="EC" id="6.1.1.10" evidence="8"/>
<evidence type="ECO:0000256" key="3">
    <source>
        <dbReference type="ARBA" id="ARBA00022741"/>
    </source>
</evidence>
<feature type="short sequence motif" description="'HIGH' region" evidence="8">
    <location>
        <begin position="12"/>
        <end position="22"/>
    </location>
</feature>
<dbReference type="InterPro" id="IPR014758">
    <property type="entry name" value="Met-tRNA_synth"/>
</dbReference>
<dbReference type="Pfam" id="PF09334">
    <property type="entry name" value="tRNA-synt_1g"/>
    <property type="match status" value="2"/>
</dbReference>
<comment type="catalytic activity">
    <reaction evidence="7 8">
        <text>tRNA(Met) + L-methionine + ATP = L-methionyl-tRNA(Met) + AMP + diphosphate</text>
        <dbReference type="Rhea" id="RHEA:13481"/>
        <dbReference type="Rhea" id="RHEA-COMP:9667"/>
        <dbReference type="Rhea" id="RHEA-COMP:9698"/>
        <dbReference type="ChEBI" id="CHEBI:30616"/>
        <dbReference type="ChEBI" id="CHEBI:33019"/>
        <dbReference type="ChEBI" id="CHEBI:57844"/>
        <dbReference type="ChEBI" id="CHEBI:78442"/>
        <dbReference type="ChEBI" id="CHEBI:78530"/>
        <dbReference type="ChEBI" id="CHEBI:456215"/>
        <dbReference type="EC" id="6.1.1.10"/>
    </reaction>
</comment>
<reference evidence="11 12" key="1">
    <citation type="journal article" date="2013" name="PLoS ONE">
        <title>Cultivation and Complete Genome Sequencing of Gloeobacter kilaueensis sp. nov., from a Lava Cave in Kilauea Caldera, Hawai'i.</title>
        <authorList>
            <person name="Saw J.H."/>
            <person name="Schatz M."/>
            <person name="Brown M.V."/>
            <person name="Kunkel D.D."/>
            <person name="Foster J.S."/>
            <person name="Shick H."/>
            <person name="Christensen S."/>
            <person name="Hou S."/>
            <person name="Wan X."/>
            <person name="Donachie S.P."/>
        </authorList>
    </citation>
    <scope>NUCLEOTIDE SEQUENCE [LARGE SCALE GENOMIC DNA]</scope>
    <source>
        <strain evidence="12">JS</strain>
    </source>
</reference>
<dbReference type="KEGG" id="glj:GKIL_1261"/>
<dbReference type="PANTHER" id="PTHR43326:SF1">
    <property type="entry name" value="METHIONINE--TRNA LIGASE, MITOCHONDRIAL"/>
    <property type="match status" value="1"/>
</dbReference>
<dbReference type="InterPro" id="IPR041872">
    <property type="entry name" value="Anticodon_Met"/>
</dbReference>
<keyword evidence="8" id="KW-0862">Zinc</keyword>
<comment type="subunit">
    <text evidence="8">Monomer.</text>
</comment>
<evidence type="ECO:0000259" key="10">
    <source>
        <dbReference type="Pfam" id="PF19303"/>
    </source>
</evidence>
<dbReference type="HAMAP" id="MF_01228">
    <property type="entry name" value="Met_tRNA_synth_type2"/>
    <property type="match status" value="1"/>
</dbReference>
<keyword evidence="5 8" id="KW-0648">Protein biosynthesis</keyword>
<dbReference type="InterPro" id="IPR009080">
    <property type="entry name" value="tRNAsynth_Ia_anticodon-bd"/>
</dbReference>
<feature type="binding site" evidence="8">
    <location>
        <position position="153"/>
    </location>
    <ligand>
        <name>Zn(2+)</name>
        <dbReference type="ChEBI" id="CHEBI:29105"/>
    </ligand>
</feature>
<dbReference type="SUPFAM" id="SSF47323">
    <property type="entry name" value="Anticodon-binding domain of a subclass of class I aminoacyl-tRNA synthetases"/>
    <property type="match status" value="1"/>
</dbReference>
<dbReference type="GO" id="GO:0006431">
    <property type="term" value="P:methionyl-tRNA aminoacylation"/>
    <property type="evidence" value="ECO:0007669"/>
    <property type="project" value="UniProtKB-UniRule"/>
</dbReference>
<dbReference type="Proteomes" id="UP000017396">
    <property type="component" value="Chromosome"/>
</dbReference>
<comment type="cofactor">
    <cofactor evidence="8">
        <name>Zn(2+)</name>
        <dbReference type="ChEBI" id="CHEBI:29105"/>
    </cofactor>
    <text evidence="8">Binds 1 zinc ion per subunit.</text>
</comment>
<dbReference type="GO" id="GO:0004825">
    <property type="term" value="F:methionine-tRNA ligase activity"/>
    <property type="evidence" value="ECO:0007669"/>
    <property type="project" value="UniProtKB-UniRule"/>
</dbReference>
<comment type="subcellular location">
    <subcellularLocation>
        <location evidence="8">Cytoplasm</location>
    </subcellularLocation>
</comment>
<dbReference type="GO" id="GO:0005737">
    <property type="term" value="C:cytoplasm"/>
    <property type="evidence" value="ECO:0007669"/>
    <property type="project" value="UniProtKB-SubCell"/>
</dbReference>
<keyword evidence="8" id="KW-0479">Metal-binding</keyword>
<dbReference type="GO" id="GO:0005524">
    <property type="term" value="F:ATP binding"/>
    <property type="evidence" value="ECO:0007669"/>
    <property type="project" value="UniProtKB-UniRule"/>
</dbReference>
<evidence type="ECO:0000256" key="6">
    <source>
        <dbReference type="ARBA" id="ARBA00023146"/>
    </source>
</evidence>
<dbReference type="Gene3D" id="1.10.730.10">
    <property type="entry name" value="Isoleucyl-tRNA Synthetase, Domain 1"/>
    <property type="match status" value="1"/>
</dbReference>
<dbReference type="InterPro" id="IPR023457">
    <property type="entry name" value="Met-tRNA_synth_2"/>
</dbReference>
<feature type="binding site" evidence="8">
    <location>
        <position position="130"/>
    </location>
    <ligand>
        <name>Zn(2+)</name>
        <dbReference type="ChEBI" id="CHEBI:29105"/>
    </ligand>
</feature>
<gene>
    <name evidence="8 11" type="primary">metG</name>
    <name evidence="11" type="ORF">GKIL_1261</name>
</gene>
<dbReference type="PATRIC" id="fig|1183438.3.peg.1244"/>
<evidence type="ECO:0000313" key="12">
    <source>
        <dbReference type="Proteomes" id="UP000017396"/>
    </source>
</evidence>
<dbReference type="PRINTS" id="PR01041">
    <property type="entry name" value="TRNASYNTHMET"/>
</dbReference>
<keyword evidence="2 8" id="KW-0436">Ligase</keyword>
<evidence type="ECO:0000259" key="9">
    <source>
        <dbReference type="Pfam" id="PF09334"/>
    </source>
</evidence>
<evidence type="ECO:0000313" key="11">
    <source>
        <dbReference type="EMBL" id="AGY57507.1"/>
    </source>
</evidence>